<feature type="domain" description="SsuA/THI5-like" evidence="13">
    <location>
        <begin position="36"/>
        <end position="247"/>
    </location>
</feature>
<comment type="catalytic activity">
    <reaction evidence="11">
        <text>N(6)-(pyridoxal phosphate)-L-lysyl-[4-amino-5-hydroxymethyl-2-methylpyrimidine phosphate synthase] + L-histidyl-[4-amino-5-hydroxymethyl-2-methylpyrimidine phosphate synthase] + 2 Fe(3+) + 4 H2O = L-lysyl-[4-amino-5-hydroxymethyl-2-methylpyrimidine phosphate synthase] + (2S)-2-amino-5-hydroxy-4-oxopentanoyl-[4-amino-5-hydroxymethyl-2-methylpyrimidine phosphate synthase] + 4-amino-2-methyl-5-(phosphooxymethyl)pyrimidine + 3-oxopropanoate + 2 Fe(2+) + 2 H(+)</text>
        <dbReference type="Rhea" id="RHEA:65756"/>
        <dbReference type="Rhea" id="RHEA-COMP:16892"/>
        <dbReference type="Rhea" id="RHEA-COMP:16893"/>
        <dbReference type="Rhea" id="RHEA-COMP:16894"/>
        <dbReference type="Rhea" id="RHEA-COMP:16895"/>
        <dbReference type="ChEBI" id="CHEBI:15377"/>
        <dbReference type="ChEBI" id="CHEBI:15378"/>
        <dbReference type="ChEBI" id="CHEBI:29033"/>
        <dbReference type="ChEBI" id="CHEBI:29034"/>
        <dbReference type="ChEBI" id="CHEBI:29969"/>
        <dbReference type="ChEBI" id="CHEBI:29979"/>
        <dbReference type="ChEBI" id="CHEBI:33190"/>
        <dbReference type="ChEBI" id="CHEBI:58354"/>
        <dbReference type="ChEBI" id="CHEBI:143915"/>
        <dbReference type="ChEBI" id="CHEBI:157692"/>
    </reaction>
    <physiologicalReaction direction="left-to-right" evidence="11">
        <dbReference type="Rhea" id="RHEA:65757"/>
    </physiologicalReaction>
</comment>
<keyword evidence="8" id="KW-0784">Thiamine biosynthesis</keyword>
<dbReference type="OrthoDB" id="5372616at2"/>
<evidence type="ECO:0000256" key="12">
    <source>
        <dbReference type="SAM" id="SignalP"/>
    </source>
</evidence>
<comment type="function">
    <text evidence="1">Responsible for the formation of the pyrimidine heterocycle in the thiamine biosynthesis pathway. Catalyzes the formation of hydroxymethylpyrimidine phosphate (HMP-P) from histidine and pyridoxal phosphate (PLP). The protein uses PLP and the active site histidine to form HMP-P, generating an inactive enzyme. The enzyme can only undergo a single turnover, which suggests it is a suicide enzyme.</text>
</comment>
<dbReference type="Pfam" id="PF09084">
    <property type="entry name" value="NMT1"/>
    <property type="match status" value="1"/>
</dbReference>
<keyword evidence="5 14" id="KW-0808">Transferase</keyword>
<dbReference type="Gene3D" id="3.40.190.10">
    <property type="entry name" value="Periplasmic binding protein-like II"/>
    <property type="match status" value="2"/>
</dbReference>
<gene>
    <name evidence="14" type="ORF">TM49_10040</name>
</gene>
<keyword evidence="15" id="KW-1185">Reference proteome</keyword>
<feature type="chain" id="PRO_5002295311" description="Thiamine pyrimidine synthase" evidence="12">
    <location>
        <begin position="24"/>
        <end position="331"/>
    </location>
</feature>
<dbReference type="InterPro" id="IPR027939">
    <property type="entry name" value="NMT1/THI5"/>
</dbReference>
<dbReference type="AlphaFoldDB" id="A0A0D5LPT7"/>
<evidence type="ECO:0000256" key="7">
    <source>
        <dbReference type="ARBA" id="ARBA00022898"/>
    </source>
</evidence>
<keyword evidence="9" id="KW-0408">Iron</keyword>
<dbReference type="InterPro" id="IPR015168">
    <property type="entry name" value="SsuA/THI5"/>
</dbReference>
<dbReference type="HOGENOM" id="CLU_028871_6_1_5"/>
<evidence type="ECO:0000313" key="15">
    <source>
        <dbReference type="Proteomes" id="UP000032611"/>
    </source>
</evidence>
<proteinExistence type="inferred from homology"/>
<dbReference type="PANTHER" id="PTHR31528:SF1">
    <property type="entry name" value="4-AMINO-5-HYDROXYMETHYL-2-METHYLPYRIMIDINE PHOSPHATE SYNTHASE THI11-RELATED"/>
    <property type="match status" value="1"/>
</dbReference>
<dbReference type="Proteomes" id="UP000032611">
    <property type="component" value="Chromosome"/>
</dbReference>
<dbReference type="SUPFAM" id="SSF53850">
    <property type="entry name" value="Periplasmic binding protein-like II"/>
    <property type="match status" value="1"/>
</dbReference>
<evidence type="ECO:0000313" key="14">
    <source>
        <dbReference type="EMBL" id="AJY45930.1"/>
    </source>
</evidence>
<comment type="subunit">
    <text evidence="4">Homodimer.</text>
</comment>
<dbReference type="GO" id="GO:0009228">
    <property type="term" value="P:thiamine biosynthetic process"/>
    <property type="evidence" value="ECO:0007669"/>
    <property type="project" value="UniProtKB-KW"/>
</dbReference>
<evidence type="ECO:0000256" key="5">
    <source>
        <dbReference type="ARBA" id="ARBA00022679"/>
    </source>
</evidence>
<keyword evidence="7" id="KW-0663">Pyridoxal phosphate</keyword>
<evidence type="ECO:0000256" key="3">
    <source>
        <dbReference type="ARBA" id="ARBA00009406"/>
    </source>
</evidence>
<keyword evidence="6" id="KW-0479">Metal-binding</keyword>
<dbReference type="PANTHER" id="PTHR31528">
    <property type="entry name" value="4-AMINO-5-HYDROXYMETHYL-2-METHYLPYRIMIDINE PHOSPHATE SYNTHASE THI11-RELATED"/>
    <property type="match status" value="1"/>
</dbReference>
<dbReference type="KEGG" id="mey:TM49_10040"/>
<feature type="signal peptide" evidence="12">
    <location>
        <begin position="1"/>
        <end position="23"/>
    </location>
</feature>
<evidence type="ECO:0000256" key="4">
    <source>
        <dbReference type="ARBA" id="ARBA00011738"/>
    </source>
</evidence>
<evidence type="ECO:0000256" key="9">
    <source>
        <dbReference type="ARBA" id="ARBA00023004"/>
    </source>
</evidence>
<dbReference type="EMBL" id="CP010803">
    <property type="protein sequence ID" value="AJY45930.1"/>
    <property type="molecule type" value="Genomic_DNA"/>
</dbReference>
<keyword evidence="12" id="KW-0732">Signal</keyword>
<evidence type="ECO:0000256" key="2">
    <source>
        <dbReference type="ARBA" id="ARBA00004948"/>
    </source>
</evidence>
<evidence type="ECO:0000256" key="11">
    <source>
        <dbReference type="ARBA" id="ARBA00048179"/>
    </source>
</evidence>
<dbReference type="GO" id="GO:0046872">
    <property type="term" value="F:metal ion binding"/>
    <property type="evidence" value="ECO:0007669"/>
    <property type="project" value="UniProtKB-KW"/>
</dbReference>
<dbReference type="GO" id="GO:0016740">
    <property type="term" value="F:transferase activity"/>
    <property type="evidence" value="ECO:0007669"/>
    <property type="project" value="UniProtKB-KW"/>
</dbReference>
<name>A0A0D5LPT7_MAREN</name>
<protein>
    <recommendedName>
        <fullName evidence="10">Thiamine pyrimidine synthase</fullName>
    </recommendedName>
</protein>
<evidence type="ECO:0000256" key="1">
    <source>
        <dbReference type="ARBA" id="ARBA00003469"/>
    </source>
</evidence>
<evidence type="ECO:0000256" key="6">
    <source>
        <dbReference type="ARBA" id="ARBA00022723"/>
    </source>
</evidence>
<comment type="similarity">
    <text evidence="3">Belongs to the NMT1/THI5 family.</text>
</comment>
<sequence length="331" mass="35243">MEGTTMRMILSAIGLTLAGQAIAAEPVTVALDWTPNTNHVGLYVAEAQGYYDDAGLDVTILPYSDTSAGTLVANGVAGFGVTGPIELITQRSAGADVKGVYAIVQHETGRLVFNADRDDIQSPKDLDGMIFAGFGGIWNQIVSDMIKNDGGKGEFETVTLGTSSYEALANGQVDFTLDIETWEGVAAELEGLEQRAFRYADYGVPDQQTTMLVSSDDYLDANPETARAFLAATLKGFQFAADHPDEAADILIEANPSVLTNADLVHGSMKTLVDGHYLVAEDGTIGTIDAEKFDKLGAYLMQSGTLIDENGDTLSEKPDLSAYFTNDSLPE</sequence>
<organism evidence="14 15">
    <name type="scientific">Martelella endophytica</name>
    <dbReference type="NCBI Taxonomy" id="1486262"/>
    <lineage>
        <taxon>Bacteria</taxon>
        <taxon>Pseudomonadati</taxon>
        <taxon>Pseudomonadota</taxon>
        <taxon>Alphaproteobacteria</taxon>
        <taxon>Hyphomicrobiales</taxon>
        <taxon>Aurantimonadaceae</taxon>
        <taxon>Martelella</taxon>
    </lineage>
</organism>
<accession>A0A0D5LPT7</accession>
<evidence type="ECO:0000256" key="10">
    <source>
        <dbReference type="ARBA" id="ARBA00033171"/>
    </source>
</evidence>
<comment type="pathway">
    <text evidence="2">Cofactor biosynthesis; thiamine diphosphate biosynthesis.</text>
</comment>
<evidence type="ECO:0000259" key="13">
    <source>
        <dbReference type="Pfam" id="PF09084"/>
    </source>
</evidence>
<reference evidence="14 15" key="1">
    <citation type="journal article" date="2015" name="Genome Announc.">
        <title>Complete genome sequence of Martelella endophytica YC6887, which has antifungal activity associated with a halophyte.</title>
        <authorList>
            <person name="Khan A."/>
            <person name="Khan H."/>
            <person name="Chung E.J."/>
            <person name="Hossain M.T."/>
            <person name="Chung Y.R."/>
        </authorList>
    </citation>
    <scope>NUCLEOTIDE SEQUENCE [LARGE SCALE GENOMIC DNA]</scope>
    <source>
        <strain evidence="14">YC6887</strain>
    </source>
</reference>
<dbReference type="STRING" id="1486262.TM49_10040"/>
<dbReference type="PATRIC" id="fig|1486262.3.peg.2076"/>
<evidence type="ECO:0000256" key="8">
    <source>
        <dbReference type="ARBA" id="ARBA00022977"/>
    </source>
</evidence>